<dbReference type="InterPro" id="IPR039647">
    <property type="entry name" value="EF_hand_pair_protein_CML-like"/>
</dbReference>
<dbReference type="SUPFAM" id="SSF47473">
    <property type="entry name" value="EF-hand"/>
    <property type="match status" value="1"/>
</dbReference>
<dbReference type="InterPro" id="IPR011992">
    <property type="entry name" value="EF-hand-dom_pair"/>
</dbReference>
<dbReference type="PANTHER" id="PTHR10891">
    <property type="entry name" value="EF-HAND CALCIUM-BINDING DOMAIN CONTAINING PROTEIN"/>
    <property type="match status" value="1"/>
</dbReference>
<feature type="domain" description="EF-hand" evidence="5">
    <location>
        <begin position="37"/>
        <end position="72"/>
    </location>
</feature>
<reference evidence="6" key="1">
    <citation type="submission" date="2020-06" db="EMBL/GenBank/DDBJ databases">
        <authorList>
            <person name="Li T."/>
            <person name="Hu X."/>
            <person name="Zhang T."/>
            <person name="Song X."/>
            <person name="Zhang H."/>
            <person name="Dai N."/>
            <person name="Sheng W."/>
            <person name="Hou X."/>
            <person name="Wei L."/>
        </authorList>
    </citation>
    <scope>NUCLEOTIDE SEQUENCE</scope>
    <source>
        <strain evidence="6">G02</strain>
        <tissue evidence="6">Leaf</tissue>
    </source>
</reference>
<keyword evidence="1" id="KW-0479">Metal-binding</keyword>
<dbReference type="Gene3D" id="1.10.238.10">
    <property type="entry name" value="EF-hand"/>
    <property type="match status" value="1"/>
</dbReference>
<evidence type="ECO:0000256" key="2">
    <source>
        <dbReference type="ARBA" id="ARBA00022737"/>
    </source>
</evidence>
<dbReference type="PROSITE" id="PS50222">
    <property type="entry name" value="EF_HAND_2"/>
    <property type="match status" value="2"/>
</dbReference>
<evidence type="ECO:0000313" key="6">
    <source>
        <dbReference type="EMBL" id="KAL0435221.1"/>
    </source>
</evidence>
<evidence type="ECO:0000256" key="1">
    <source>
        <dbReference type="ARBA" id="ARBA00022723"/>
    </source>
</evidence>
<accession>A0AAW2W4T7</accession>
<dbReference type="GO" id="GO:0005509">
    <property type="term" value="F:calcium ion binding"/>
    <property type="evidence" value="ECO:0007669"/>
    <property type="project" value="InterPro"/>
</dbReference>
<keyword evidence="2" id="KW-0677">Repeat</keyword>
<keyword evidence="3" id="KW-0106">Calcium</keyword>
<dbReference type="InterPro" id="IPR018247">
    <property type="entry name" value="EF_Hand_1_Ca_BS"/>
</dbReference>
<protein>
    <submittedName>
        <fullName evidence="6">Calmodulin-like protein 3</fullName>
    </submittedName>
</protein>
<dbReference type="GO" id="GO:0043226">
    <property type="term" value="C:organelle"/>
    <property type="evidence" value="ECO:0007669"/>
    <property type="project" value="UniProtKB-ARBA"/>
</dbReference>
<dbReference type="SMART" id="SM00054">
    <property type="entry name" value="EFh"/>
    <property type="match status" value="2"/>
</dbReference>
<dbReference type="FunFam" id="1.10.238.10:FF:000178">
    <property type="entry name" value="Calmodulin-2 A"/>
    <property type="match status" value="1"/>
</dbReference>
<evidence type="ECO:0000259" key="5">
    <source>
        <dbReference type="PROSITE" id="PS50222"/>
    </source>
</evidence>
<feature type="region of interest" description="Disordered" evidence="4">
    <location>
        <begin position="76"/>
        <end position="136"/>
    </location>
</feature>
<dbReference type="PROSITE" id="PS00018">
    <property type="entry name" value="EF_HAND_1"/>
    <property type="match status" value="2"/>
</dbReference>
<dbReference type="Pfam" id="PF13499">
    <property type="entry name" value="EF-hand_7"/>
    <property type="match status" value="1"/>
</dbReference>
<evidence type="ECO:0000256" key="4">
    <source>
        <dbReference type="SAM" id="MobiDB-lite"/>
    </source>
</evidence>
<evidence type="ECO:0000256" key="3">
    <source>
        <dbReference type="ARBA" id="ARBA00022837"/>
    </source>
</evidence>
<dbReference type="CDD" id="cd00051">
    <property type="entry name" value="EFh"/>
    <property type="match status" value="1"/>
</dbReference>
<comment type="caution">
    <text evidence="6">The sequence shown here is derived from an EMBL/GenBank/DDBJ whole genome shotgun (WGS) entry which is preliminary data.</text>
</comment>
<organism evidence="6">
    <name type="scientific">Sesamum radiatum</name>
    <name type="common">Black benniseed</name>
    <dbReference type="NCBI Taxonomy" id="300843"/>
    <lineage>
        <taxon>Eukaryota</taxon>
        <taxon>Viridiplantae</taxon>
        <taxon>Streptophyta</taxon>
        <taxon>Embryophyta</taxon>
        <taxon>Tracheophyta</taxon>
        <taxon>Spermatophyta</taxon>
        <taxon>Magnoliopsida</taxon>
        <taxon>eudicotyledons</taxon>
        <taxon>Gunneridae</taxon>
        <taxon>Pentapetalae</taxon>
        <taxon>asterids</taxon>
        <taxon>lamiids</taxon>
        <taxon>Lamiales</taxon>
        <taxon>Pedaliaceae</taxon>
        <taxon>Sesamum</taxon>
    </lineage>
</organism>
<proteinExistence type="predicted"/>
<feature type="compositionally biased region" description="Basic and acidic residues" evidence="4">
    <location>
        <begin position="115"/>
        <end position="136"/>
    </location>
</feature>
<sequence>MDPAELSRVFGMFDRNGDGKISRVELSESLEKLGIHIPEKELKQMIDKIDVNGDGFVDEEEFGELCAARIMADENRGRGGGHAGGFQRVRPKRGRIHHGGGAKGGARIPRAQTGADDRGLQADDQESRRRRREWFF</sequence>
<feature type="compositionally biased region" description="Basic residues" evidence="4">
    <location>
        <begin position="89"/>
        <end position="100"/>
    </location>
</feature>
<gene>
    <name evidence="6" type="ORF">Sradi_0230000</name>
</gene>
<dbReference type="InterPro" id="IPR002048">
    <property type="entry name" value="EF_hand_dom"/>
</dbReference>
<name>A0AAW2W4T7_SESRA</name>
<dbReference type="EMBL" id="JACGWJ010000002">
    <property type="protein sequence ID" value="KAL0435221.1"/>
    <property type="molecule type" value="Genomic_DNA"/>
</dbReference>
<feature type="domain" description="EF-hand" evidence="5">
    <location>
        <begin position="1"/>
        <end position="36"/>
    </location>
</feature>
<dbReference type="AlphaFoldDB" id="A0AAW2W4T7"/>
<reference evidence="6" key="2">
    <citation type="journal article" date="2024" name="Plant">
        <title>Genomic evolution and insights into agronomic trait innovations of Sesamum species.</title>
        <authorList>
            <person name="Miao H."/>
            <person name="Wang L."/>
            <person name="Qu L."/>
            <person name="Liu H."/>
            <person name="Sun Y."/>
            <person name="Le M."/>
            <person name="Wang Q."/>
            <person name="Wei S."/>
            <person name="Zheng Y."/>
            <person name="Lin W."/>
            <person name="Duan Y."/>
            <person name="Cao H."/>
            <person name="Xiong S."/>
            <person name="Wang X."/>
            <person name="Wei L."/>
            <person name="Li C."/>
            <person name="Ma Q."/>
            <person name="Ju M."/>
            <person name="Zhao R."/>
            <person name="Li G."/>
            <person name="Mu C."/>
            <person name="Tian Q."/>
            <person name="Mei H."/>
            <person name="Zhang T."/>
            <person name="Gao T."/>
            <person name="Zhang H."/>
        </authorList>
    </citation>
    <scope>NUCLEOTIDE SEQUENCE</scope>
    <source>
        <strain evidence="6">G02</strain>
    </source>
</reference>